<comment type="caution">
    <text evidence="12">The sequence shown here is derived from an EMBL/GenBank/DDBJ whole genome shotgun (WGS) entry which is preliminary data.</text>
</comment>
<evidence type="ECO:0000313" key="12">
    <source>
        <dbReference type="EMBL" id="KXI28099.1"/>
    </source>
</evidence>
<sequence>MNATLELHYPKPSLFKLTAAIVMASAITFALFVMMQKLIAFDGEDLTQPRLSPIIELTSDFKENPLIERPRPKPMPEPLPHPEKTLRIIEQTPDDKTLFVNYTPDLKIQDPGLPNNTLLALDDSQAIPVVRMEPKYPIDAARAGIEGWVKLLFSIDILGQVQDIQVIEAQPARIFDREAKRALAKWKYKPQVVAGVPQAQQGLMVQLDFKLDQ</sequence>
<keyword evidence="4 10" id="KW-1003">Cell membrane</keyword>
<dbReference type="Pfam" id="PF03544">
    <property type="entry name" value="TonB_C"/>
    <property type="match status" value="1"/>
</dbReference>
<dbReference type="PANTHER" id="PTHR33446">
    <property type="entry name" value="PROTEIN TONB-RELATED"/>
    <property type="match status" value="1"/>
</dbReference>
<comment type="function">
    <text evidence="10">Interacts with outer membrane receptor proteins that carry out high-affinity binding and energy dependent uptake into the periplasmic space of specific substrates. It could act to transduce energy from the cytoplasmic membrane to specific energy-requiring processes in the outer membrane, resulting in the release into the periplasm of ligands bound by these outer membrane proteins.</text>
</comment>
<gene>
    <name evidence="12" type="ORF">AX660_17080</name>
</gene>
<feature type="domain" description="TonB C-terminal" evidence="11">
    <location>
        <begin position="121"/>
        <end position="213"/>
    </location>
</feature>
<evidence type="ECO:0000256" key="3">
    <source>
        <dbReference type="ARBA" id="ARBA00022448"/>
    </source>
</evidence>
<dbReference type="InterPro" id="IPR006260">
    <property type="entry name" value="TonB/TolA_C"/>
</dbReference>
<evidence type="ECO:0000256" key="4">
    <source>
        <dbReference type="ARBA" id="ARBA00022475"/>
    </source>
</evidence>
<proteinExistence type="inferred from homology"/>
<evidence type="ECO:0000256" key="10">
    <source>
        <dbReference type="RuleBase" id="RU362123"/>
    </source>
</evidence>
<dbReference type="AlphaFoldDB" id="A0A135ZYN5"/>
<keyword evidence="3 10" id="KW-0813">Transport</keyword>
<dbReference type="SUPFAM" id="SSF74653">
    <property type="entry name" value="TolA/TonB C-terminal domain"/>
    <property type="match status" value="1"/>
</dbReference>
<dbReference type="OrthoDB" id="1628901at2"/>
<dbReference type="GO" id="GO:0055085">
    <property type="term" value="P:transmembrane transport"/>
    <property type="evidence" value="ECO:0007669"/>
    <property type="project" value="InterPro"/>
</dbReference>
<accession>A0A135ZYN5</accession>
<dbReference type="EMBL" id="LSNE01000007">
    <property type="protein sequence ID" value="KXI28099.1"/>
    <property type="molecule type" value="Genomic_DNA"/>
</dbReference>
<name>A0A135ZYN5_9ALTE</name>
<dbReference type="GO" id="GO:0031992">
    <property type="term" value="F:energy transducer activity"/>
    <property type="evidence" value="ECO:0007669"/>
    <property type="project" value="InterPro"/>
</dbReference>
<dbReference type="InterPro" id="IPR051045">
    <property type="entry name" value="TonB-dependent_transducer"/>
</dbReference>
<keyword evidence="8 10" id="KW-1133">Transmembrane helix</keyword>
<dbReference type="InterPro" id="IPR003538">
    <property type="entry name" value="TonB"/>
</dbReference>
<evidence type="ECO:0000313" key="13">
    <source>
        <dbReference type="Proteomes" id="UP000070299"/>
    </source>
</evidence>
<dbReference type="InterPro" id="IPR037682">
    <property type="entry name" value="TonB_C"/>
</dbReference>
<evidence type="ECO:0000256" key="1">
    <source>
        <dbReference type="ARBA" id="ARBA00004383"/>
    </source>
</evidence>
<keyword evidence="5 10" id="KW-0997">Cell inner membrane</keyword>
<evidence type="ECO:0000256" key="8">
    <source>
        <dbReference type="ARBA" id="ARBA00022989"/>
    </source>
</evidence>
<evidence type="ECO:0000259" key="11">
    <source>
        <dbReference type="PROSITE" id="PS52015"/>
    </source>
</evidence>
<dbReference type="STRING" id="1799789.AX660_17080"/>
<dbReference type="GO" id="GO:0030288">
    <property type="term" value="C:outer membrane-bounded periplasmic space"/>
    <property type="evidence" value="ECO:0007669"/>
    <property type="project" value="InterPro"/>
</dbReference>
<evidence type="ECO:0000256" key="7">
    <source>
        <dbReference type="ARBA" id="ARBA00022927"/>
    </source>
</evidence>
<dbReference type="GO" id="GO:0015031">
    <property type="term" value="P:protein transport"/>
    <property type="evidence" value="ECO:0007669"/>
    <property type="project" value="UniProtKB-UniRule"/>
</dbReference>
<organism evidence="12 13">
    <name type="scientific">Paraglaciecola hydrolytica</name>
    <dbReference type="NCBI Taxonomy" id="1799789"/>
    <lineage>
        <taxon>Bacteria</taxon>
        <taxon>Pseudomonadati</taxon>
        <taxon>Pseudomonadota</taxon>
        <taxon>Gammaproteobacteria</taxon>
        <taxon>Alteromonadales</taxon>
        <taxon>Alteromonadaceae</taxon>
        <taxon>Paraglaciecola</taxon>
    </lineage>
</organism>
<reference evidence="13" key="1">
    <citation type="submission" date="2016-02" db="EMBL/GenBank/DDBJ databases">
        <authorList>
            <person name="Schultz-Johansen M."/>
            <person name="Glaring M.A."/>
            <person name="Bech P.K."/>
            <person name="Stougaard P."/>
        </authorList>
    </citation>
    <scope>NUCLEOTIDE SEQUENCE [LARGE SCALE GENOMIC DNA]</scope>
    <source>
        <strain evidence="13">S66</strain>
    </source>
</reference>
<keyword evidence="7 10" id="KW-0653">Protein transport</keyword>
<dbReference type="RefSeq" id="WP_068378089.1">
    <property type="nucleotide sequence ID" value="NZ_LSNE01000007.1"/>
</dbReference>
<evidence type="ECO:0000256" key="2">
    <source>
        <dbReference type="ARBA" id="ARBA00006555"/>
    </source>
</evidence>
<dbReference type="Gene3D" id="3.30.2420.10">
    <property type="entry name" value="TonB"/>
    <property type="match status" value="1"/>
</dbReference>
<dbReference type="Proteomes" id="UP000070299">
    <property type="component" value="Unassembled WGS sequence"/>
</dbReference>
<protein>
    <recommendedName>
        <fullName evidence="10">Protein TonB</fullName>
    </recommendedName>
</protein>
<dbReference type="GO" id="GO:0005886">
    <property type="term" value="C:plasma membrane"/>
    <property type="evidence" value="ECO:0007669"/>
    <property type="project" value="UniProtKB-SubCell"/>
</dbReference>
<comment type="subcellular location">
    <subcellularLocation>
        <location evidence="1 10">Cell inner membrane</location>
        <topology evidence="1 10">Single-pass membrane protein</topology>
        <orientation evidence="1 10">Periplasmic side</orientation>
    </subcellularLocation>
</comment>
<keyword evidence="13" id="KW-1185">Reference proteome</keyword>
<dbReference type="PRINTS" id="PR01374">
    <property type="entry name" value="TONBPROTEIN"/>
</dbReference>
<keyword evidence="9 10" id="KW-0472">Membrane</keyword>
<evidence type="ECO:0000256" key="5">
    <source>
        <dbReference type="ARBA" id="ARBA00022519"/>
    </source>
</evidence>
<feature type="transmembrane region" description="Helical" evidence="10">
    <location>
        <begin position="14"/>
        <end position="34"/>
    </location>
</feature>
<dbReference type="NCBIfam" id="TIGR01352">
    <property type="entry name" value="tonB_Cterm"/>
    <property type="match status" value="1"/>
</dbReference>
<keyword evidence="6 10" id="KW-0812">Transmembrane</keyword>
<evidence type="ECO:0000256" key="9">
    <source>
        <dbReference type="ARBA" id="ARBA00023136"/>
    </source>
</evidence>
<keyword evidence="10" id="KW-0735">Signal-anchor</keyword>
<comment type="similarity">
    <text evidence="2 10">Belongs to the TonB family.</text>
</comment>
<dbReference type="PANTHER" id="PTHR33446:SF14">
    <property type="entry name" value="PROTEIN TONB"/>
    <property type="match status" value="1"/>
</dbReference>
<dbReference type="GO" id="GO:0015891">
    <property type="term" value="P:siderophore transport"/>
    <property type="evidence" value="ECO:0007669"/>
    <property type="project" value="InterPro"/>
</dbReference>
<evidence type="ECO:0000256" key="6">
    <source>
        <dbReference type="ARBA" id="ARBA00022692"/>
    </source>
</evidence>
<dbReference type="PROSITE" id="PS52015">
    <property type="entry name" value="TONB_CTD"/>
    <property type="match status" value="1"/>
</dbReference>